<dbReference type="InterPro" id="IPR045912">
    <property type="entry name" value="FOXJ2/3-like"/>
</dbReference>
<dbReference type="SUPFAM" id="SSF46785">
    <property type="entry name" value="Winged helix' DNA-binding domain"/>
    <property type="match status" value="1"/>
</dbReference>
<gene>
    <name evidence="8" type="ORF">TCAP_05714</name>
</gene>
<evidence type="ECO:0000256" key="1">
    <source>
        <dbReference type="ARBA" id="ARBA00023015"/>
    </source>
</evidence>
<keyword evidence="1" id="KW-0805">Transcription regulation</keyword>
<dbReference type="GO" id="GO:0000981">
    <property type="term" value="F:DNA-binding transcription factor activity, RNA polymerase II-specific"/>
    <property type="evidence" value="ECO:0007669"/>
    <property type="project" value="TreeGrafter"/>
</dbReference>
<reference evidence="8 9" key="1">
    <citation type="submission" date="2017-08" db="EMBL/GenBank/DDBJ databases">
        <title>Harnessing the power of phylogenomics to disentangle the directionality and signatures of interkingdom host jumping in the parasitic fungal genus Tolypocladium.</title>
        <authorList>
            <person name="Quandt C.A."/>
            <person name="Patterson W."/>
            <person name="Spatafora J.W."/>
        </authorList>
    </citation>
    <scope>NUCLEOTIDE SEQUENCE [LARGE SCALE GENOMIC DNA]</scope>
    <source>
        <strain evidence="8 9">CBS 113982</strain>
    </source>
</reference>
<organism evidence="8 9">
    <name type="scientific">Tolypocladium capitatum</name>
    <dbReference type="NCBI Taxonomy" id="45235"/>
    <lineage>
        <taxon>Eukaryota</taxon>
        <taxon>Fungi</taxon>
        <taxon>Dikarya</taxon>
        <taxon>Ascomycota</taxon>
        <taxon>Pezizomycotina</taxon>
        <taxon>Sordariomycetes</taxon>
        <taxon>Hypocreomycetidae</taxon>
        <taxon>Hypocreales</taxon>
        <taxon>Ophiocordycipitaceae</taxon>
        <taxon>Tolypocladium</taxon>
    </lineage>
</organism>
<feature type="domain" description="Fork-head" evidence="7">
    <location>
        <begin position="244"/>
        <end position="352"/>
    </location>
</feature>
<protein>
    <submittedName>
        <fullName evidence="8">Forkhead box protein I1</fullName>
    </submittedName>
</protein>
<dbReference type="Gene3D" id="1.10.10.10">
    <property type="entry name" value="Winged helix-like DNA-binding domain superfamily/Winged helix DNA-binding domain"/>
    <property type="match status" value="1"/>
</dbReference>
<dbReference type="PROSITE" id="PS00658">
    <property type="entry name" value="FORK_HEAD_2"/>
    <property type="match status" value="1"/>
</dbReference>
<dbReference type="STRING" id="45235.A0A2K3Q9W6"/>
<dbReference type="PROSITE" id="PS50039">
    <property type="entry name" value="FORK_HEAD_3"/>
    <property type="match status" value="1"/>
</dbReference>
<evidence type="ECO:0000256" key="5">
    <source>
        <dbReference type="PROSITE-ProRule" id="PRU00089"/>
    </source>
</evidence>
<evidence type="ECO:0000256" key="4">
    <source>
        <dbReference type="ARBA" id="ARBA00023242"/>
    </source>
</evidence>
<sequence length="548" mass="59193">MVPSFPDGADPVSYMTPSRTASRGPSGCPPDFTGTDSFIMLSPATQEQQHLPDADSLCSAMCRPLPAPCPDGYMLRTPAQPYLRMKSEHAWPSPPLAPGDLDHFDQSHFHHDSPTSAASYMPNYTCSPATPGTWSPVSHVLAHPVKRFRSQPLPDQQGVSGVDMASPFTDCHRSYDTLPRMLHSLPMDPFDADSLSPEDLLVNTPSSTVTANAESPSDCLDDVPHMYPGASPPTHMDLQDPDAKLSEPYAKLIYRAFMSRPDRAMTLQDMYQWFRDNTTKAVSEKGGWQNSIRHNLSMNAAFTKRHLKEDGGVSSTEDSKRANEWVLEGWAIQHGVQSTTRYRKGGNSRRRPGARCAGQPSRQPTRHSAKRAMSGRKGGCAARDSRLRGRAFGQAMPMAPVPCFGLDRGLPSPPRSTIPTPYHSGSFSLQQFESMAPVSSAQHGLQDGTGQYDGPTAEPFGFMLGDGAATNMGHGAHGITEPRSVGAAPCGAQMSAYRAPAQSPFPCGIRDVHVGYDGEQQHGADACGAARLFESMSDGICDWAGGSM</sequence>
<evidence type="ECO:0000313" key="8">
    <source>
        <dbReference type="EMBL" id="PNY24355.1"/>
    </source>
</evidence>
<dbReference type="InterPro" id="IPR036388">
    <property type="entry name" value="WH-like_DNA-bd_sf"/>
</dbReference>
<dbReference type="PANTHER" id="PTHR46078:SF2">
    <property type="entry name" value="FORK-HEAD DOMAIN-CONTAINING PROTEIN"/>
    <property type="match status" value="1"/>
</dbReference>
<dbReference type="OrthoDB" id="5954824at2759"/>
<feature type="region of interest" description="Disordered" evidence="6">
    <location>
        <begin position="338"/>
        <end position="383"/>
    </location>
</feature>
<accession>A0A2K3Q9W6</accession>
<keyword evidence="3" id="KW-0804">Transcription</keyword>
<evidence type="ECO:0000259" key="7">
    <source>
        <dbReference type="PROSITE" id="PS50039"/>
    </source>
</evidence>
<dbReference type="GO" id="GO:0000978">
    <property type="term" value="F:RNA polymerase II cis-regulatory region sequence-specific DNA binding"/>
    <property type="evidence" value="ECO:0007669"/>
    <property type="project" value="TreeGrafter"/>
</dbReference>
<dbReference type="Pfam" id="PF00250">
    <property type="entry name" value="Forkhead"/>
    <property type="match status" value="1"/>
</dbReference>
<dbReference type="InterPro" id="IPR030456">
    <property type="entry name" value="TF_fork_head_CS_2"/>
</dbReference>
<keyword evidence="2 5" id="KW-0238">DNA-binding</keyword>
<evidence type="ECO:0000256" key="6">
    <source>
        <dbReference type="SAM" id="MobiDB-lite"/>
    </source>
</evidence>
<dbReference type="GO" id="GO:0005634">
    <property type="term" value="C:nucleus"/>
    <property type="evidence" value="ECO:0007669"/>
    <property type="project" value="UniProtKB-SubCell"/>
</dbReference>
<comment type="caution">
    <text evidence="8">The sequence shown here is derived from an EMBL/GenBank/DDBJ whole genome shotgun (WGS) entry which is preliminary data.</text>
</comment>
<name>A0A2K3Q9W6_9HYPO</name>
<dbReference type="Proteomes" id="UP000236621">
    <property type="component" value="Unassembled WGS sequence"/>
</dbReference>
<dbReference type="AlphaFoldDB" id="A0A2K3Q9W6"/>
<feature type="compositionally biased region" description="Basic residues" evidence="6">
    <location>
        <begin position="341"/>
        <end position="353"/>
    </location>
</feature>
<evidence type="ECO:0000256" key="3">
    <source>
        <dbReference type="ARBA" id="ARBA00023163"/>
    </source>
</evidence>
<dbReference type="InterPro" id="IPR001766">
    <property type="entry name" value="Fork_head_dom"/>
</dbReference>
<feature type="region of interest" description="Disordered" evidence="6">
    <location>
        <begin position="1"/>
        <end position="29"/>
    </location>
</feature>
<dbReference type="InterPro" id="IPR036390">
    <property type="entry name" value="WH_DNA-bd_sf"/>
</dbReference>
<keyword evidence="9" id="KW-1185">Reference proteome</keyword>
<keyword evidence="4 5" id="KW-0539">Nucleus</keyword>
<evidence type="ECO:0000256" key="2">
    <source>
        <dbReference type="ARBA" id="ARBA00023125"/>
    </source>
</evidence>
<proteinExistence type="predicted"/>
<dbReference type="EMBL" id="NRSZ01000906">
    <property type="protein sequence ID" value="PNY24355.1"/>
    <property type="molecule type" value="Genomic_DNA"/>
</dbReference>
<comment type="subcellular location">
    <subcellularLocation>
        <location evidence="5">Nucleus</location>
    </subcellularLocation>
</comment>
<feature type="compositionally biased region" description="Basic residues" evidence="6">
    <location>
        <begin position="364"/>
        <end position="374"/>
    </location>
</feature>
<dbReference type="PANTHER" id="PTHR46078">
    <property type="entry name" value="FORKHEAD BOX PROTEIN J2 FAMILY MEMBER"/>
    <property type="match status" value="1"/>
</dbReference>
<feature type="DNA-binding region" description="Fork-head" evidence="5">
    <location>
        <begin position="244"/>
        <end position="352"/>
    </location>
</feature>
<evidence type="ECO:0000313" key="9">
    <source>
        <dbReference type="Proteomes" id="UP000236621"/>
    </source>
</evidence>
<dbReference type="SMART" id="SM00339">
    <property type="entry name" value="FH"/>
    <property type="match status" value="1"/>
</dbReference>